<dbReference type="GO" id="GO:0008270">
    <property type="term" value="F:zinc ion binding"/>
    <property type="evidence" value="ECO:0007669"/>
    <property type="project" value="UniProtKB-UniRule"/>
</dbReference>
<evidence type="ECO:0000256" key="3">
    <source>
        <dbReference type="ARBA" id="ARBA00022723"/>
    </source>
</evidence>
<organism evidence="10 11">
    <name type="scientific">Caminibacter pacificus</name>
    <dbReference type="NCBI Taxonomy" id="1424653"/>
    <lineage>
        <taxon>Bacteria</taxon>
        <taxon>Pseudomonadati</taxon>
        <taxon>Campylobacterota</taxon>
        <taxon>Epsilonproteobacteria</taxon>
        <taxon>Nautiliales</taxon>
        <taxon>Nautiliaceae</taxon>
        <taxon>Caminibacter</taxon>
    </lineage>
</organism>
<evidence type="ECO:0000256" key="8">
    <source>
        <dbReference type="RuleBase" id="RU003956"/>
    </source>
</evidence>
<evidence type="ECO:0000256" key="6">
    <source>
        <dbReference type="ARBA" id="ARBA00048348"/>
    </source>
</evidence>
<dbReference type="PROSITE" id="PS00705">
    <property type="entry name" value="PROK_CO2_ANHYDRASE_2"/>
    <property type="match status" value="1"/>
</dbReference>
<dbReference type="AlphaFoldDB" id="A0AAJ4RCK6"/>
<evidence type="ECO:0000256" key="4">
    <source>
        <dbReference type="ARBA" id="ARBA00022833"/>
    </source>
</evidence>
<evidence type="ECO:0000313" key="9">
    <source>
        <dbReference type="EMBL" id="QCI27837.1"/>
    </source>
</evidence>
<dbReference type="Pfam" id="PF00484">
    <property type="entry name" value="Pro_CA"/>
    <property type="match status" value="1"/>
</dbReference>
<comment type="function">
    <text evidence="8">Reversible hydration of carbon dioxide.</text>
</comment>
<dbReference type="GO" id="GO:0015976">
    <property type="term" value="P:carbon utilization"/>
    <property type="evidence" value="ECO:0007669"/>
    <property type="project" value="InterPro"/>
</dbReference>
<dbReference type="CDD" id="cd00884">
    <property type="entry name" value="beta_CA_cladeB"/>
    <property type="match status" value="1"/>
</dbReference>
<keyword evidence="4 7" id="KW-0862">Zinc</keyword>
<evidence type="ECO:0000256" key="7">
    <source>
        <dbReference type="PIRSR" id="PIRSR601765-1"/>
    </source>
</evidence>
<dbReference type="Gene3D" id="3.40.1050.10">
    <property type="entry name" value="Carbonic anhydrase"/>
    <property type="match status" value="1"/>
</dbReference>
<comment type="catalytic activity">
    <reaction evidence="6 8">
        <text>hydrogencarbonate + H(+) = CO2 + H2O</text>
        <dbReference type="Rhea" id="RHEA:10748"/>
        <dbReference type="ChEBI" id="CHEBI:15377"/>
        <dbReference type="ChEBI" id="CHEBI:15378"/>
        <dbReference type="ChEBI" id="CHEBI:16526"/>
        <dbReference type="ChEBI" id="CHEBI:17544"/>
        <dbReference type="EC" id="4.2.1.1"/>
    </reaction>
</comment>
<feature type="binding site" evidence="7">
    <location>
        <position position="105"/>
    </location>
    <ligand>
        <name>Zn(2+)</name>
        <dbReference type="ChEBI" id="CHEBI:29105"/>
    </ligand>
</feature>
<proteinExistence type="inferred from homology"/>
<evidence type="ECO:0000313" key="10">
    <source>
        <dbReference type="EMBL" id="ROR39986.1"/>
    </source>
</evidence>
<dbReference type="EMBL" id="RJVK01000002">
    <property type="protein sequence ID" value="ROR39986.1"/>
    <property type="molecule type" value="Genomic_DNA"/>
</dbReference>
<comment type="similarity">
    <text evidence="1 8">Belongs to the beta-class carbonic anhydrase family.</text>
</comment>
<dbReference type="InterPro" id="IPR015892">
    <property type="entry name" value="Carbonic_anhydrase_CS"/>
</dbReference>
<keyword evidence="12" id="KW-1185">Reference proteome</keyword>
<dbReference type="InterPro" id="IPR001765">
    <property type="entry name" value="Carbonic_anhydrase"/>
</dbReference>
<dbReference type="SUPFAM" id="SSF53056">
    <property type="entry name" value="beta-carbonic anhydrase, cab"/>
    <property type="match status" value="1"/>
</dbReference>
<dbReference type="InterPro" id="IPR036874">
    <property type="entry name" value="Carbonic_anhydrase_sf"/>
</dbReference>
<dbReference type="SMART" id="SM00947">
    <property type="entry name" value="Pro_CA"/>
    <property type="match status" value="1"/>
</dbReference>
<evidence type="ECO:0000256" key="5">
    <source>
        <dbReference type="ARBA" id="ARBA00023239"/>
    </source>
</evidence>
<evidence type="ECO:0000256" key="1">
    <source>
        <dbReference type="ARBA" id="ARBA00006217"/>
    </source>
</evidence>
<dbReference type="EMBL" id="CP027432">
    <property type="protein sequence ID" value="QCI27837.1"/>
    <property type="molecule type" value="Genomic_DNA"/>
</dbReference>
<sequence>MAEKLFHGVIHFKTEDFEKNKEFFQGLKEGQKPHTFYVGCSDSRIVPNLITKTLPGELFVVRNIANIIPPYDLNDGTYKCTASILEYAVKYLEVDNILVCGHSNCGGLKALFYPPEKLEKLPLVKKWLELIDDVKESVIHIEDEKLREWEVEQLNVVKQLDNLLTYPFVKERVDSGKLKLIGWYYIIETGDVYNYNFEKEEFELITKETEF</sequence>
<gene>
    <name evidence="9" type="ORF">C6V80_02310</name>
    <name evidence="10" type="ORF">EDC58_0966</name>
</gene>
<dbReference type="PANTHER" id="PTHR11002:SF76">
    <property type="entry name" value="CARBONIC ANHYDRASE"/>
    <property type="match status" value="1"/>
</dbReference>
<name>A0AAJ4RCK6_9BACT</name>
<reference evidence="9" key="3">
    <citation type="submission" date="2019-06" db="EMBL/GenBank/DDBJ databases">
        <title>A comparative analysis of the Nautiliaceae.</title>
        <authorList>
            <person name="Grosche A."/>
            <person name="Smedile F."/>
            <person name="Vetriani C."/>
        </authorList>
    </citation>
    <scope>NUCLEOTIDE SEQUENCE</scope>
    <source>
        <strain evidence="9">TB6</strain>
    </source>
</reference>
<dbReference type="Proteomes" id="UP000272781">
    <property type="component" value="Unassembled WGS sequence"/>
</dbReference>
<feature type="binding site" evidence="7">
    <location>
        <position position="42"/>
    </location>
    <ligand>
        <name>Zn(2+)</name>
        <dbReference type="ChEBI" id="CHEBI:29105"/>
    </ligand>
</feature>
<dbReference type="RefSeq" id="WP_123352370.1">
    <property type="nucleotide sequence ID" value="NZ_CP027432.2"/>
</dbReference>
<evidence type="ECO:0000313" key="12">
    <source>
        <dbReference type="Proteomes" id="UP000298805"/>
    </source>
</evidence>
<dbReference type="PROSITE" id="PS00704">
    <property type="entry name" value="PROK_CO2_ANHYDRASE_1"/>
    <property type="match status" value="1"/>
</dbReference>
<reference evidence="10 11" key="2">
    <citation type="submission" date="2018-11" db="EMBL/GenBank/DDBJ databases">
        <title>Genomic Encyclopedia of Type Strains, Phase IV (KMG-IV): sequencing the most valuable type-strain genomes for metagenomic binning, comparative biology and taxonomic classification.</title>
        <authorList>
            <person name="Goeker M."/>
        </authorList>
    </citation>
    <scope>NUCLEOTIDE SEQUENCE [LARGE SCALE GENOMIC DNA]</scope>
    <source>
        <strain evidence="10 11">DSM 27783</strain>
    </source>
</reference>
<feature type="binding site" evidence="7">
    <location>
        <position position="102"/>
    </location>
    <ligand>
        <name>Zn(2+)</name>
        <dbReference type="ChEBI" id="CHEBI:29105"/>
    </ligand>
</feature>
<keyword evidence="3 7" id="KW-0479">Metal-binding</keyword>
<dbReference type="Proteomes" id="UP000298805">
    <property type="component" value="Chromosome"/>
</dbReference>
<dbReference type="EC" id="4.2.1.1" evidence="2 8"/>
<accession>A0AAJ4RCK6</accession>
<comment type="cofactor">
    <cofactor evidence="7">
        <name>Zn(2+)</name>
        <dbReference type="ChEBI" id="CHEBI:29105"/>
    </cofactor>
    <text evidence="7">Binds 1 zinc ion per subunit.</text>
</comment>
<evidence type="ECO:0000256" key="2">
    <source>
        <dbReference type="ARBA" id="ARBA00012925"/>
    </source>
</evidence>
<dbReference type="PANTHER" id="PTHR11002">
    <property type="entry name" value="CARBONIC ANHYDRASE"/>
    <property type="match status" value="1"/>
</dbReference>
<keyword evidence="5 8" id="KW-0456">Lyase</keyword>
<protein>
    <recommendedName>
        <fullName evidence="2 8">Carbonic anhydrase</fullName>
        <ecNumber evidence="2 8">4.2.1.1</ecNumber>
    </recommendedName>
    <alternativeName>
        <fullName evidence="8">Carbonate dehydratase</fullName>
    </alternativeName>
</protein>
<reference evidence="12" key="1">
    <citation type="submission" date="2018-03" db="EMBL/GenBank/DDBJ databases">
        <title>A comparative analysis of the Nautiliaceae.</title>
        <authorList>
            <person name="Grosche A."/>
            <person name="Smedile F."/>
            <person name="Vetriani C."/>
        </authorList>
    </citation>
    <scope>NUCLEOTIDE SEQUENCE [LARGE SCALE GENOMIC DNA]</scope>
    <source>
        <strain evidence="12">TB6</strain>
    </source>
</reference>
<dbReference type="GO" id="GO:0004089">
    <property type="term" value="F:carbonate dehydratase activity"/>
    <property type="evidence" value="ECO:0007669"/>
    <property type="project" value="UniProtKB-UniRule"/>
</dbReference>
<evidence type="ECO:0000313" key="11">
    <source>
        <dbReference type="Proteomes" id="UP000272781"/>
    </source>
</evidence>
<dbReference type="InterPro" id="IPR045066">
    <property type="entry name" value="Beta_CA_cladeB"/>
</dbReference>
<feature type="binding site" evidence="7">
    <location>
        <position position="40"/>
    </location>
    <ligand>
        <name>Zn(2+)</name>
        <dbReference type="ChEBI" id="CHEBI:29105"/>
    </ligand>
</feature>